<dbReference type="EMBL" id="BIFR01000002">
    <property type="protein sequence ID" value="GCE15500.1"/>
    <property type="molecule type" value="Genomic_DNA"/>
</dbReference>
<evidence type="ECO:0008006" key="3">
    <source>
        <dbReference type="Google" id="ProtNLM"/>
    </source>
</evidence>
<dbReference type="InterPro" id="IPR003735">
    <property type="entry name" value="Metal_Tscrpt_repr"/>
</dbReference>
<gene>
    <name evidence="1" type="ORF">KTT_53590</name>
</gene>
<evidence type="ECO:0000313" key="1">
    <source>
        <dbReference type="EMBL" id="GCE15500.1"/>
    </source>
</evidence>
<keyword evidence="2" id="KW-1185">Reference proteome</keyword>
<dbReference type="Pfam" id="PF02583">
    <property type="entry name" value="Trns_repr_metal"/>
    <property type="match status" value="1"/>
</dbReference>
<dbReference type="Proteomes" id="UP000287352">
    <property type="component" value="Unassembled WGS sequence"/>
</dbReference>
<evidence type="ECO:0000313" key="2">
    <source>
        <dbReference type="Proteomes" id="UP000287352"/>
    </source>
</evidence>
<dbReference type="InterPro" id="IPR038390">
    <property type="entry name" value="Metal_Tscrpt_repr_sf"/>
</dbReference>
<protein>
    <recommendedName>
        <fullName evidence="3">Metal-sensitive transcriptional repressor</fullName>
    </recommendedName>
</protein>
<dbReference type="GO" id="GO:0046872">
    <property type="term" value="F:metal ion binding"/>
    <property type="evidence" value="ECO:0007669"/>
    <property type="project" value="InterPro"/>
</dbReference>
<sequence>MICSHRISAVRASLDQVGKVILEHHIEHCVTEAVGHGKAKEAINSIIINHCTFRSIYTKISLIDKGKQSSLFQGEPYAG</sequence>
<accession>A0A402A8L3</accession>
<dbReference type="OrthoDB" id="9811244at2"/>
<dbReference type="AlphaFoldDB" id="A0A402A8L3"/>
<dbReference type="Gene3D" id="1.20.58.1000">
    <property type="entry name" value="Metal-sensitive repressor, helix protomer"/>
    <property type="match status" value="1"/>
</dbReference>
<proteinExistence type="predicted"/>
<reference evidence="2" key="1">
    <citation type="submission" date="2018-12" db="EMBL/GenBank/DDBJ databases">
        <title>Tengunoibacter tsumagoiensis gen. nov., sp. nov., Dictyobacter kobayashii sp. nov., D. alpinus sp. nov., and D. joshuensis sp. nov. and description of Dictyobacteraceae fam. nov. within the order Ktedonobacterales isolated from Tengu-no-mugimeshi.</title>
        <authorList>
            <person name="Wang C.M."/>
            <person name="Zheng Y."/>
            <person name="Sakai Y."/>
            <person name="Toyoda A."/>
            <person name="Minakuchi Y."/>
            <person name="Abe K."/>
            <person name="Yokota A."/>
            <person name="Yabe S."/>
        </authorList>
    </citation>
    <scope>NUCLEOTIDE SEQUENCE [LARGE SCALE GENOMIC DNA]</scope>
    <source>
        <strain evidence="2">Uno3</strain>
    </source>
</reference>
<dbReference type="GO" id="GO:0045892">
    <property type="term" value="P:negative regulation of DNA-templated transcription"/>
    <property type="evidence" value="ECO:0007669"/>
    <property type="project" value="UniProtKB-ARBA"/>
</dbReference>
<dbReference type="GO" id="GO:0003677">
    <property type="term" value="F:DNA binding"/>
    <property type="evidence" value="ECO:0007669"/>
    <property type="project" value="InterPro"/>
</dbReference>
<dbReference type="RefSeq" id="WP_126582951.1">
    <property type="nucleotide sequence ID" value="NZ_BIFR01000002.1"/>
</dbReference>
<name>A0A402A8L3_9CHLR</name>
<organism evidence="1 2">
    <name type="scientific">Tengunoibacter tsumagoiensis</name>
    <dbReference type="NCBI Taxonomy" id="2014871"/>
    <lineage>
        <taxon>Bacteria</taxon>
        <taxon>Bacillati</taxon>
        <taxon>Chloroflexota</taxon>
        <taxon>Ktedonobacteria</taxon>
        <taxon>Ktedonobacterales</taxon>
        <taxon>Dictyobacteraceae</taxon>
        <taxon>Tengunoibacter</taxon>
    </lineage>
</organism>
<comment type="caution">
    <text evidence="1">The sequence shown here is derived from an EMBL/GenBank/DDBJ whole genome shotgun (WGS) entry which is preliminary data.</text>
</comment>